<proteinExistence type="predicted"/>
<evidence type="ECO:0000313" key="3">
    <source>
        <dbReference type="EMBL" id="RHW29421.1"/>
    </source>
</evidence>
<organism evidence="3 4">
    <name type="scientific">Oceanobacillus profundus</name>
    <dbReference type="NCBI Taxonomy" id="372463"/>
    <lineage>
        <taxon>Bacteria</taxon>
        <taxon>Bacillati</taxon>
        <taxon>Bacillota</taxon>
        <taxon>Bacilli</taxon>
        <taxon>Bacillales</taxon>
        <taxon>Bacillaceae</taxon>
        <taxon>Oceanobacillus</taxon>
    </lineage>
</organism>
<name>A0A417YA30_9BACI</name>
<evidence type="ECO:0000259" key="2">
    <source>
        <dbReference type="Pfam" id="PF06713"/>
    </source>
</evidence>
<reference evidence="3 4" key="1">
    <citation type="journal article" date="2007" name="Int. J. Syst. Evol. Microbiol.">
        <title>Oceanobacillus profundus sp. nov., isolated from a deep-sea sediment core.</title>
        <authorList>
            <person name="Kim Y.G."/>
            <person name="Choi D.H."/>
            <person name="Hyun S."/>
            <person name="Cho B.C."/>
        </authorList>
    </citation>
    <scope>NUCLEOTIDE SEQUENCE [LARGE SCALE GENOMIC DNA]</scope>
    <source>
        <strain evidence="3 4">DSM 18246</strain>
    </source>
</reference>
<keyword evidence="1" id="KW-0472">Membrane</keyword>
<keyword evidence="4" id="KW-1185">Reference proteome</keyword>
<evidence type="ECO:0000256" key="1">
    <source>
        <dbReference type="SAM" id="Phobius"/>
    </source>
</evidence>
<dbReference type="RefSeq" id="WP_118890422.1">
    <property type="nucleotide sequence ID" value="NZ_JAUOPF010000016.1"/>
</dbReference>
<gene>
    <name evidence="3" type="ORF">D1B32_22115</name>
</gene>
<feature type="transmembrane region" description="Helical" evidence="1">
    <location>
        <begin position="10"/>
        <end position="27"/>
    </location>
</feature>
<feature type="domain" description="Uncharacterized protein YyaB-like PH" evidence="2">
    <location>
        <begin position="52"/>
        <end position="123"/>
    </location>
</feature>
<dbReference type="GO" id="GO:0030153">
    <property type="term" value="P:bacteriocin immunity"/>
    <property type="evidence" value="ECO:0007669"/>
    <property type="project" value="InterPro"/>
</dbReference>
<accession>A0A417YA30</accession>
<dbReference type="OrthoDB" id="6658731at2"/>
<dbReference type="Pfam" id="PF06713">
    <property type="entry name" value="bPH_4"/>
    <property type="match status" value="1"/>
</dbReference>
<dbReference type="AlphaFoldDB" id="A0A417YA30"/>
<dbReference type="Proteomes" id="UP000285456">
    <property type="component" value="Unassembled WGS sequence"/>
</dbReference>
<feature type="transmembrane region" description="Helical" evidence="1">
    <location>
        <begin position="33"/>
        <end position="50"/>
    </location>
</feature>
<protein>
    <recommendedName>
        <fullName evidence="2">Uncharacterized protein YyaB-like PH domain-containing protein</fullName>
    </recommendedName>
</protein>
<dbReference type="EMBL" id="QWEH01000026">
    <property type="protein sequence ID" value="RHW29421.1"/>
    <property type="molecule type" value="Genomic_DNA"/>
</dbReference>
<keyword evidence="1" id="KW-1133">Transmembrane helix</keyword>
<keyword evidence="1" id="KW-0812">Transmembrane</keyword>
<evidence type="ECO:0000313" key="4">
    <source>
        <dbReference type="Proteomes" id="UP000285456"/>
    </source>
</evidence>
<sequence>MYFPSKKDKWLTIVIWGIALLGFITPLIKAQLISAFIMLLLGLFLLWFWFKTGYKIEGGKIKIHYGPIRQTIKINEIEVIMKSKSPLTAPALSMDRIQIRCGRYDIFSISPQNQDRFLEVITDMNPDISLDTRLLNK</sequence>
<dbReference type="InterPro" id="IPR009589">
    <property type="entry name" value="PH_YyaB-like"/>
</dbReference>
<comment type="caution">
    <text evidence="3">The sequence shown here is derived from an EMBL/GenBank/DDBJ whole genome shotgun (WGS) entry which is preliminary data.</text>
</comment>